<dbReference type="RefSeq" id="WP_094026181.1">
    <property type="nucleotide sequence ID" value="NZ_NGAF01000008.1"/>
</dbReference>
<dbReference type="EMBL" id="NGAF01000008">
    <property type="protein sequence ID" value="OXR43809.1"/>
    <property type="molecule type" value="Genomic_DNA"/>
</dbReference>
<reference evidence="1 2" key="1">
    <citation type="submission" date="2017-07" db="EMBL/GenBank/DDBJ databases">
        <title>First draft Genome Sequence of Nocardia cerradoensis isolated from human infection.</title>
        <authorList>
            <person name="Carrasco G."/>
        </authorList>
    </citation>
    <scope>NUCLEOTIDE SEQUENCE [LARGE SCALE GENOMIC DNA]</scope>
    <source>
        <strain evidence="1 2">CNM20130759</strain>
    </source>
</reference>
<sequence>MRTRPTALAWIDPEVSTAPKWDAAQVKRLARHLGYTLLRPAPHRTIPLLDQVRTADVDAIVMPTPAHLDARTLDLIIHLADVETACPRLSFARWNASGARA</sequence>
<accession>A0A231H4I0</accession>
<dbReference type="AlphaFoldDB" id="A0A231H4I0"/>
<evidence type="ECO:0000313" key="2">
    <source>
        <dbReference type="Proteomes" id="UP000215506"/>
    </source>
</evidence>
<dbReference type="Proteomes" id="UP000215506">
    <property type="component" value="Unassembled WGS sequence"/>
</dbReference>
<name>A0A231H4I0_9NOCA</name>
<gene>
    <name evidence="1" type="ORF">B7C42_04044</name>
</gene>
<evidence type="ECO:0000313" key="1">
    <source>
        <dbReference type="EMBL" id="OXR43809.1"/>
    </source>
</evidence>
<organism evidence="1 2">
    <name type="scientific">Nocardia cerradoensis</name>
    <dbReference type="NCBI Taxonomy" id="85688"/>
    <lineage>
        <taxon>Bacteria</taxon>
        <taxon>Bacillati</taxon>
        <taxon>Actinomycetota</taxon>
        <taxon>Actinomycetes</taxon>
        <taxon>Mycobacteriales</taxon>
        <taxon>Nocardiaceae</taxon>
        <taxon>Nocardia</taxon>
    </lineage>
</organism>
<protein>
    <submittedName>
        <fullName evidence="1">Uncharacterized protein</fullName>
    </submittedName>
</protein>
<comment type="caution">
    <text evidence="1">The sequence shown here is derived from an EMBL/GenBank/DDBJ whole genome shotgun (WGS) entry which is preliminary data.</text>
</comment>
<proteinExistence type="predicted"/>
<keyword evidence="2" id="KW-1185">Reference proteome</keyword>